<comment type="caution">
    <text evidence="1">The sequence shown here is derived from an EMBL/GenBank/DDBJ whole genome shotgun (WGS) entry which is preliminary data.</text>
</comment>
<keyword evidence="2" id="KW-1185">Reference proteome</keyword>
<name>A0A846RMK5_9MICC</name>
<dbReference type="AlphaFoldDB" id="A0A846RMK5"/>
<protein>
    <submittedName>
        <fullName evidence="1">Uncharacterized protein</fullName>
    </submittedName>
</protein>
<dbReference type="Proteomes" id="UP000547458">
    <property type="component" value="Unassembled WGS sequence"/>
</dbReference>
<sequence length="53" mass="4940">MGSGAADGLGDADGLADALPLSPAGLLVLASVVDSLQAVAENTKASAATPAFA</sequence>
<gene>
    <name evidence="1" type="ORF">BJ994_000131</name>
</gene>
<dbReference type="EMBL" id="JAATJL010000001">
    <property type="protein sequence ID" value="NJC21055.1"/>
    <property type="molecule type" value="Genomic_DNA"/>
</dbReference>
<proteinExistence type="predicted"/>
<evidence type="ECO:0000313" key="1">
    <source>
        <dbReference type="EMBL" id="NJC21055.1"/>
    </source>
</evidence>
<organism evidence="1 2">
    <name type="scientific">Arthrobacter pigmenti</name>
    <dbReference type="NCBI Taxonomy" id="271432"/>
    <lineage>
        <taxon>Bacteria</taxon>
        <taxon>Bacillati</taxon>
        <taxon>Actinomycetota</taxon>
        <taxon>Actinomycetes</taxon>
        <taxon>Micrococcales</taxon>
        <taxon>Micrococcaceae</taxon>
        <taxon>Arthrobacter</taxon>
    </lineage>
</organism>
<accession>A0A846RMK5</accession>
<reference evidence="1 2" key="1">
    <citation type="submission" date="2020-03" db="EMBL/GenBank/DDBJ databases">
        <title>Sequencing the genomes of 1000 actinobacteria strains.</title>
        <authorList>
            <person name="Klenk H.-P."/>
        </authorList>
    </citation>
    <scope>NUCLEOTIDE SEQUENCE [LARGE SCALE GENOMIC DNA]</scope>
    <source>
        <strain evidence="1 2">DSM 16403</strain>
    </source>
</reference>
<evidence type="ECO:0000313" key="2">
    <source>
        <dbReference type="Proteomes" id="UP000547458"/>
    </source>
</evidence>
<dbReference type="RefSeq" id="WP_167990360.1">
    <property type="nucleotide sequence ID" value="NZ_JAATJL010000001.1"/>
</dbReference>